<reference evidence="1 2" key="1">
    <citation type="submission" date="2020-02" db="EMBL/GenBank/DDBJ databases">
        <title>Draft genome sequence of Lactococcus sp. Hs20B0-1.</title>
        <authorList>
            <person name="Noda S."/>
            <person name="Yuki M."/>
            <person name="Ohkuma M."/>
        </authorList>
    </citation>
    <scope>NUCLEOTIDE SEQUENCE [LARGE SCALE GENOMIC DNA]</scope>
    <source>
        <strain evidence="1 2">Hs20B0-1</strain>
    </source>
</reference>
<accession>A0A6A0B7C8</accession>
<organism evidence="1 2">
    <name type="scientific">Pseudolactococcus insecticola</name>
    <dbReference type="NCBI Taxonomy" id="2709158"/>
    <lineage>
        <taxon>Bacteria</taxon>
        <taxon>Bacillati</taxon>
        <taxon>Bacillota</taxon>
        <taxon>Bacilli</taxon>
        <taxon>Lactobacillales</taxon>
        <taxon>Streptococcaceae</taxon>
        <taxon>Pseudolactococcus</taxon>
    </lineage>
</organism>
<evidence type="ECO:0000313" key="1">
    <source>
        <dbReference type="EMBL" id="GFH40224.1"/>
    </source>
</evidence>
<name>A0A6A0B7C8_9LACT</name>
<dbReference type="EMBL" id="BLLH01000002">
    <property type="protein sequence ID" value="GFH40224.1"/>
    <property type="molecule type" value="Genomic_DNA"/>
</dbReference>
<sequence>MALTNLISQGTISASSNINGADAVYYSANVSTDGNFNISVTGQIANAIFDADKKVSTEVKSDLTKFITETYKQAQAKRASYVPQTTDEISG</sequence>
<protein>
    <submittedName>
        <fullName evidence="1">Uncharacterized protein</fullName>
    </submittedName>
</protein>
<proteinExistence type="predicted"/>
<dbReference type="RefSeq" id="WP_172355550.1">
    <property type="nucleotide sequence ID" value="NZ_BLLH01000002.1"/>
</dbReference>
<dbReference type="Proteomes" id="UP000475928">
    <property type="component" value="Unassembled WGS sequence"/>
</dbReference>
<dbReference type="AlphaFoldDB" id="A0A6A0B7C8"/>
<keyword evidence="2" id="KW-1185">Reference proteome</keyword>
<gene>
    <name evidence="1" type="ORF">Hs20B_06220</name>
</gene>
<evidence type="ECO:0000313" key="2">
    <source>
        <dbReference type="Proteomes" id="UP000475928"/>
    </source>
</evidence>
<comment type="caution">
    <text evidence="1">The sequence shown here is derived from an EMBL/GenBank/DDBJ whole genome shotgun (WGS) entry which is preliminary data.</text>
</comment>